<feature type="transmembrane region" description="Helical" evidence="3">
    <location>
        <begin position="57"/>
        <end position="81"/>
    </location>
</feature>
<organism evidence="5 6">
    <name type="scientific">Heterobasidion irregulare (strain TC 32-1)</name>
    <dbReference type="NCBI Taxonomy" id="747525"/>
    <lineage>
        <taxon>Eukaryota</taxon>
        <taxon>Fungi</taxon>
        <taxon>Dikarya</taxon>
        <taxon>Basidiomycota</taxon>
        <taxon>Agaricomycotina</taxon>
        <taxon>Agaricomycetes</taxon>
        <taxon>Russulales</taxon>
        <taxon>Bondarzewiaceae</taxon>
        <taxon>Heterobasidion</taxon>
        <taxon>Heterobasidion annosum species complex</taxon>
    </lineage>
</organism>
<feature type="transmembrane region" description="Helical" evidence="3">
    <location>
        <begin position="351"/>
        <end position="369"/>
    </location>
</feature>
<feature type="transmembrane region" description="Helical" evidence="3">
    <location>
        <begin position="102"/>
        <end position="121"/>
    </location>
</feature>
<dbReference type="RefSeq" id="XP_009546831.1">
    <property type="nucleotide sequence ID" value="XM_009548536.1"/>
</dbReference>
<feature type="transmembrane region" description="Helical" evidence="3">
    <location>
        <begin position="216"/>
        <end position="236"/>
    </location>
</feature>
<dbReference type="AlphaFoldDB" id="W4KB82"/>
<feature type="transmembrane region" description="Helical" evidence="3">
    <location>
        <begin position="275"/>
        <end position="293"/>
    </location>
</feature>
<dbReference type="HOGENOM" id="CLU_001265_23_3_1"/>
<feature type="compositionally biased region" description="Basic and acidic residues" evidence="2">
    <location>
        <begin position="472"/>
        <end position="489"/>
    </location>
</feature>
<dbReference type="PANTHER" id="PTHR42910">
    <property type="entry name" value="TRANSPORTER SCO4007-RELATED"/>
    <property type="match status" value="1"/>
</dbReference>
<dbReference type="KEGG" id="hir:HETIRDRAFT_384706"/>
<evidence type="ECO:0000256" key="1">
    <source>
        <dbReference type="ARBA" id="ARBA00004141"/>
    </source>
</evidence>
<keyword evidence="3" id="KW-0812">Transmembrane</keyword>
<proteinExistence type="predicted"/>
<dbReference type="Pfam" id="PF07690">
    <property type="entry name" value="MFS_1"/>
    <property type="match status" value="1"/>
</dbReference>
<dbReference type="GO" id="GO:0016020">
    <property type="term" value="C:membrane"/>
    <property type="evidence" value="ECO:0007669"/>
    <property type="project" value="UniProtKB-SubCell"/>
</dbReference>
<comment type="subcellular location">
    <subcellularLocation>
        <location evidence="1">Membrane</location>
        <topology evidence="1">Multi-pass membrane protein</topology>
    </subcellularLocation>
</comment>
<dbReference type="Gene3D" id="1.20.1250.20">
    <property type="entry name" value="MFS general substrate transporter like domains"/>
    <property type="match status" value="1"/>
</dbReference>
<feature type="transmembrane region" description="Helical" evidence="3">
    <location>
        <begin position="186"/>
        <end position="209"/>
    </location>
</feature>
<feature type="transmembrane region" description="Helical" evidence="3">
    <location>
        <begin position="390"/>
        <end position="410"/>
    </location>
</feature>
<evidence type="ECO:0000256" key="2">
    <source>
        <dbReference type="SAM" id="MobiDB-lite"/>
    </source>
</evidence>
<dbReference type="PANTHER" id="PTHR42910:SF1">
    <property type="entry name" value="MAJOR FACILITATOR SUPERFAMILY (MFS) PROFILE DOMAIN-CONTAINING PROTEIN"/>
    <property type="match status" value="1"/>
</dbReference>
<dbReference type="Proteomes" id="UP000030671">
    <property type="component" value="Unassembled WGS sequence"/>
</dbReference>
<dbReference type="InterPro" id="IPR011701">
    <property type="entry name" value="MFS"/>
</dbReference>
<dbReference type="InterPro" id="IPR020846">
    <property type="entry name" value="MFS_dom"/>
</dbReference>
<accession>W4KB82</accession>
<keyword evidence="6" id="KW-1185">Reference proteome</keyword>
<dbReference type="GO" id="GO:0022857">
    <property type="term" value="F:transmembrane transporter activity"/>
    <property type="evidence" value="ECO:0007669"/>
    <property type="project" value="InterPro"/>
</dbReference>
<keyword evidence="3" id="KW-1133">Transmembrane helix</keyword>
<dbReference type="PROSITE" id="PS50850">
    <property type="entry name" value="MFS"/>
    <property type="match status" value="1"/>
</dbReference>
<evidence type="ECO:0000313" key="5">
    <source>
        <dbReference type="EMBL" id="ETW82301.1"/>
    </source>
</evidence>
<feature type="transmembrane region" description="Helical" evidence="3">
    <location>
        <begin position="153"/>
        <end position="174"/>
    </location>
</feature>
<feature type="region of interest" description="Disordered" evidence="2">
    <location>
        <begin position="464"/>
        <end position="501"/>
    </location>
</feature>
<evidence type="ECO:0000259" key="4">
    <source>
        <dbReference type="PROSITE" id="PS50850"/>
    </source>
</evidence>
<dbReference type="OrthoDB" id="2105912at2759"/>
<keyword evidence="3" id="KW-0472">Membrane</keyword>
<dbReference type="InParanoid" id="W4KB82"/>
<dbReference type="eggNOG" id="ENOG502QUXC">
    <property type="taxonomic scope" value="Eukaryota"/>
</dbReference>
<dbReference type="CDD" id="cd17324">
    <property type="entry name" value="MFS_NepI_like"/>
    <property type="match status" value="1"/>
</dbReference>
<gene>
    <name evidence="5" type="ORF">HETIRDRAFT_384706</name>
</gene>
<name>W4KB82_HETIT</name>
<dbReference type="EMBL" id="KI925458">
    <property type="protein sequence ID" value="ETW82301.1"/>
    <property type="molecule type" value="Genomic_DNA"/>
</dbReference>
<evidence type="ECO:0000313" key="6">
    <source>
        <dbReference type="Proteomes" id="UP000030671"/>
    </source>
</evidence>
<feature type="transmembrane region" description="Helical" evidence="3">
    <location>
        <begin position="422"/>
        <end position="440"/>
    </location>
</feature>
<feature type="domain" description="Major facilitator superfamily (MFS) profile" evidence="4">
    <location>
        <begin position="57"/>
        <end position="446"/>
    </location>
</feature>
<dbReference type="SUPFAM" id="SSF103473">
    <property type="entry name" value="MFS general substrate transporter"/>
    <property type="match status" value="1"/>
</dbReference>
<dbReference type="InterPro" id="IPR036259">
    <property type="entry name" value="MFS_trans_sf"/>
</dbReference>
<dbReference type="GeneID" id="20672211"/>
<feature type="transmembrane region" description="Helical" evidence="3">
    <location>
        <begin position="127"/>
        <end position="146"/>
    </location>
</feature>
<feature type="transmembrane region" description="Helical" evidence="3">
    <location>
        <begin position="299"/>
        <end position="321"/>
    </location>
</feature>
<feature type="transmembrane region" description="Helical" evidence="3">
    <location>
        <begin position="328"/>
        <end position="345"/>
    </location>
</feature>
<protein>
    <recommendedName>
        <fullName evidence="4">Major facilitator superfamily (MFS) profile domain-containing protein</fullName>
    </recommendedName>
</protein>
<reference evidence="5 6" key="1">
    <citation type="journal article" date="2012" name="New Phytol.">
        <title>Insight into trade-off between wood decay and parasitism from the genome of a fungal forest pathogen.</title>
        <authorList>
            <person name="Olson A."/>
            <person name="Aerts A."/>
            <person name="Asiegbu F."/>
            <person name="Belbahri L."/>
            <person name="Bouzid O."/>
            <person name="Broberg A."/>
            <person name="Canback B."/>
            <person name="Coutinho P.M."/>
            <person name="Cullen D."/>
            <person name="Dalman K."/>
            <person name="Deflorio G."/>
            <person name="van Diepen L.T."/>
            <person name="Dunand C."/>
            <person name="Duplessis S."/>
            <person name="Durling M."/>
            <person name="Gonthier P."/>
            <person name="Grimwood J."/>
            <person name="Fossdal C.G."/>
            <person name="Hansson D."/>
            <person name="Henrissat B."/>
            <person name="Hietala A."/>
            <person name="Himmelstrand K."/>
            <person name="Hoffmeister D."/>
            <person name="Hogberg N."/>
            <person name="James T.Y."/>
            <person name="Karlsson M."/>
            <person name="Kohler A."/>
            <person name="Kues U."/>
            <person name="Lee Y.H."/>
            <person name="Lin Y.C."/>
            <person name="Lind M."/>
            <person name="Lindquist E."/>
            <person name="Lombard V."/>
            <person name="Lucas S."/>
            <person name="Lunden K."/>
            <person name="Morin E."/>
            <person name="Murat C."/>
            <person name="Park J."/>
            <person name="Raffaello T."/>
            <person name="Rouze P."/>
            <person name="Salamov A."/>
            <person name="Schmutz J."/>
            <person name="Solheim H."/>
            <person name="Stahlberg J."/>
            <person name="Velez H."/>
            <person name="de Vries R.P."/>
            <person name="Wiebenga A."/>
            <person name="Woodward S."/>
            <person name="Yakovlev I."/>
            <person name="Garbelotto M."/>
            <person name="Martin F."/>
            <person name="Grigoriev I.V."/>
            <person name="Stenlid J."/>
        </authorList>
    </citation>
    <scope>NUCLEOTIDE SEQUENCE [LARGE SCALE GENOMIC DNA]</scope>
    <source>
        <strain evidence="5 6">TC 32-1</strain>
    </source>
</reference>
<sequence length="501" mass="54207">MVQIVDDTPPGRASADTLSNNRDILGGDAKNLIELQSWDLGFIPIPKRLRWDPDNPIHFGLALNIVLGIAGTFIVTNLYYCQPILIQLADSFNASFDEVSRIPTLVQAGYAGGLLLISPLGDLVRRRSLLLVVVFISSTLTIGLALTQSLVAFEALSFLIGVFSVAPQILMPLAADLAPPEKRATAISIVMSGLLLGILIARVIAGIIAQFASWRVVYYMAIGVQYVVLVALWAVLPDYPAKNVGEELTYWSILWSMANLAVTEPVLIQACLINMASMACFTNFWVTLTFLLGEAPYNYSTLVIGLFGLVGMAGVLMSPILGRVIDRLVPWYASLISTICLLGVQSINTGAVGLNVGAVIVVCLGLDVFRQMQQVSLTTSVYRISSNATARLNGVLLVAIFLGQIMGTAVGTKVFNEHGWRAAAGLSLAWTGLQLLILVVRGPHCKQYTWFGYEGGTAWRKESHLPVTEESIESKKENEGNKLGEKDPSDGVSHSRKTEIV</sequence>
<evidence type="ECO:0000256" key="3">
    <source>
        <dbReference type="SAM" id="Phobius"/>
    </source>
</evidence>